<evidence type="ECO:0000313" key="2">
    <source>
        <dbReference type="EMBL" id="MBB3036365.1"/>
    </source>
</evidence>
<comment type="caution">
    <text evidence="2">The sequence shown here is derived from an EMBL/GenBank/DDBJ whole genome shotgun (WGS) entry which is preliminary data.</text>
</comment>
<evidence type="ECO:0000256" key="1">
    <source>
        <dbReference type="SAM" id="MobiDB-lite"/>
    </source>
</evidence>
<dbReference type="Proteomes" id="UP000567922">
    <property type="component" value="Unassembled WGS sequence"/>
</dbReference>
<proteinExistence type="predicted"/>
<sequence length="355" mass="39613">MARLRRTQLPHAIQTALAAGQGVISADRPKARQYLHSLCQRGLLQQLAHGQYTDPELWEGLNDWERFALVSRAYLRSCGDDAYLSGWSAATLNGLPLLGRPPRLPEAVRPGQKSEGTQNGQHGRTRREHVPGQHLRDYDGIPATGVGYTAGTIALTASLPIALAVGDRALRRGANLKNAARDLKGRRGIARARWVVQHATPLAESPLESVGRFAAYAGDLPLPIPNAWVGDGKPEYRLDGLWPWHWAGFEADGAVKYNNRPDAADVIARQQEREWVLRRLTLDLCRFGWKIAFGRLDELTLRFAQMLDANRIRDEPIRWWKHDPVLGPVDPEPSDWPSKHPSGIILPPGWRVDAR</sequence>
<dbReference type="RefSeq" id="WP_183377467.1">
    <property type="nucleotide sequence ID" value="NZ_JACHWS010000001.1"/>
</dbReference>
<protein>
    <recommendedName>
        <fullName evidence="4">Type IV toxin-antitoxin system AbiEi family antitoxin domain-containing protein</fullName>
    </recommendedName>
</protein>
<evidence type="ECO:0008006" key="4">
    <source>
        <dbReference type="Google" id="ProtNLM"/>
    </source>
</evidence>
<dbReference type="EMBL" id="JACHWS010000001">
    <property type="protein sequence ID" value="MBB3036365.1"/>
    <property type="molecule type" value="Genomic_DNA"/>
</dbReference>
<organism evidence="2 3">
    <name type="scientific">Hoyosella altamirensis</name>
    <dbReference type="NCBI Taxonomy" id="616997"/>
    <lineage>
        <taxon>Bacteria</taxon>
        <taxon>Bacillati</taxon>
        <taxon>Actinomycetota</taxon>
        <taxon>Actinomycetes</taxon>
        <taxon>Mycobacteriales</taxon>
        <taxon>Hoyosellaceae</taxon>
        <taxon>Hoyosella</taxon>
    </lineage>
</organism>
<reference evidence="2 3" key="1">
    <citation type="submission" date="2020-08" db="EMBL/GenBank/DDBJ databases">
        <title>Sequencing the genomes of 1000 actinobacteria strains.</title>
        <authorList>
            <person name="Klenk H.-P."/>
        </authorList>
    </citation>
    <scope>NUCLEOTIDE SEQUENCE [LARGE SCALE GENOMIC DNA]</scope>
    <source>
        <strain evidence="2 3">DSM 45258</strain>
    </source>
</reference>
<name>A0A839RI93_9ACTN</name>
<keyword evidence="3" id="KW-1185">Reference proteome</keyword>
<dbReference type="AlphaFoldDB" id="A0A839RI93"/>
<gene>
    <name evidence="2" type="ORF">FHU29_000799</name>
</gene>
<feature type="region of interest" description="Disordered" evidence="1">
    <location>
        <begin position="101"/>
        <end position="134"/>
    </location>
</feature>
<evidence type="ECO:0000313" key="3">
    <source>
        <dbReference type="Proteomes" id="UP000567922"/>
    </source>
</evidence>
<accession>A0A839RI93</accession>